<dbReference type="Proteomes" id="UP000314985">
    <property type="component" value="Chromosome 6"/>
</dbReference>
<organism evidence="2 3">
    <name type="scientific">Sus scrofa</name>
    <name type="common">Pig</name>
    <dbReference type="NCBI Taxonomy" id="9823"/>
    <lineage>
        <taxon>Eukaryota</taxon>
        <taxon>Metazoa</taxon>
        <taxon>Chordata</taxon>
        <taxon>Craniata</taxon>
        <taxon>Vertebrata</taxon>
        <taxon>Euteleostomi</taxon>
        <taxon>Mammalia</taxon>
        <taxon>Eutheria</taxon>
        <taxon>Laurasiatheria</taxon>
        <taxon>Artiodactyla</taxon>
        <taxon>Suina</taxon>
        <taxon>Suidae</taxon>
        <taxon>Sus</taxon>
    </lineage>
</organism>
<name>A0A4X1WB81_PIG</name>
<dbReference type="AlphaFoldDB" id="A0A4X1WB81"/>
<accession>A0A4X1WB81</accession>
<evidence type="ECO:0000256" key="1">
    <source>
        <dbReference type="SAM" id="Phobius"/>
    </source>
</evidence>
<feature type="transmembrane region" description="Helical" evidence="1">
    <location>
        <begin position="6"/>
        <end position="30"/>
    </location>
</feature>
<evidence type="ECO:0000313" key="2">
    <source>
        <dbReference type="Ensembl" id="ENSSSCP00070051721.1"/>
    </source>
</evidence>
<evidence type="ECO:0000313" key="3">
    <source>
        <dbReference type="Proteomes" id="UP000314985"/>
    </source>
</evidence>
<sequence length="120" mass="13250">IICLGLGLFGFNLFGALCAFCILISVSFRFGKFSTIISSNIFSIPFSFSSPSGTPIMCIFVFFVLSHRSLILLSCFSFGFLSAVVIECFPLFYLPSPSLFWSLLGNKLPSCHMHSTEDSF</sequence>
<keyword evidence="1" id="KW-0472">Membrane</keyword>
<feature type="transmembrane region" description="Helical" evidence="1">
    <location>
        <begin position="42"/>
        <end position="65"/>
    </location>
</feature>
<reference evidence="2 3" key="1">
    <citation type="submission" date="2017-08" db="EMBL/GenBank/DDBJ databases">
        <title>USMARCv1.0.</title>
        <authorList>
            <person name="Hannum G.I."/>
            <person name="Koren S."/>
            <person name="Schroeder S.G."/>
            <person name="Chin S.C."/>
            <person name="Nonneman D.J."/>
            <person name="Becker S.A."/>
            <person name="Rosen B.D."/>
            <person name="Bickhart D.M."/>
            <person name="Putnam N.H."/>
            <person name="Green R.E."/>
            <person name="Tuggle C.K."/>
            <person name="Liu H."/>
            <person name="Rohrer G.A."/>
            <person name="Warr A."/>
            <person name="Hall R."/>
            <person name="Kim K."/>
            <person name="Hume D.A."/>
            <person name="Talbot R."/>
            <person name="Chow W."/>
            <person name="Howe K."/>
            <person name="Schwartz A.S."/>
            <person name="Watson M."/>
            <person name="Archibald A.L."/>
            <person name="Phillippy A.M."/>
            <person name="Smith T.P.L."/>
        </authorList>
    </citation>
    <scope>NUCLEOTIDE SEQUENCE [LARGE SCALE GENOMIC DNA]</scope>
</reference>
<protein>
    <submittedName>
        <fullName evidence="2">Uncharacterized protein</fullName>
    </submittedName>
</protein>
<proteinExistence type="predicted"/>
<keyword evidence="1" id="KW-1133">Transmembrane helix</keyword>
<reference evidence="2" key="2">
    <citation type="submission" date="2025-08" db="UniProtKB">
        <authorList>
            <consortium name="Ensembl"/>
        </authorList>
    </citation>
    <scope>IDENTIFICATION</scope>
</reference>
<feature type="transmembrane region" description="Helical" evidence="1">
    <location>
        <begin position="71"/>
        <end position="94"/>
    </location>
</feature>
<keyword evidence="1" id="KW-0812">Transmembrane</keyword>
<dbReference type="Ensembl" id="ENSSSCT00070060681.1">
    <property type="protein sequence ID" value="ENSSSCP00070051721.1"/>
    <property type="gene ID" value="ENSSSCG00070030164.1"/>
</dbReference>